<protein>
    <submittedName>
        <fullName evidence="2">dTDP-4-dehydrorhamnose 3,5-epimerase</fullName>
    </submittedName>
</protein>
<name>A0A1I7TIW7_9PELO</name>
<accession>A0A1I7TIW7</accession>
<reference evidence="2" key="1">
    <citation type="submission" date="2016-11" db="UniProtKB">
        <authorList>
            <consortium name="WormBaseParasite"/>
        </authorList>
    </citation>
    <scope>IDENTIFICATION</scope>
</reference>
<evidence type="ECO:0000313" key="2">
    <source>
        <dbReference type="WBParaSite" id="Csp11.Scaffold626.g6375.t1"/>
    </source>
</evidence>
<keyword evidence="1" id="KW-1185">Reference proteome</keyword>
<dbReference type="WBParaSite" id="Csp11.Scaffold626.g6375.t1">
    <property type="protein sequence ID" value="Csp11.Scaffold626.g6375.t1"/>
    <property type="gene ID" value="Csp11.Scaffold626.g6375"/>
</dbReference>
<proteinExistence type="predicted"/>
<sequence length="110" mass="12913">MKTIQSLGDFILIVLYRKKKKKKKDLVLLLPQRKRNSKGNVTLKGIFYYLLPYSPPLFFVVEEVMIDWMLVDASRPTLGVWHCAKKQEDAPGLFESINHYENFISVVDYF</sequence>
<dbReference type="AlphaFoldDB" id="A0A1I7TIW7"/>
<dbReference type="Proteomes" id="UP000095282">
    <property type="component" value="Unplaced"/>
</dbReference>
<organism evidence="1 2">
    <name type="scientific">Caenorhabditis tropicalis</name>
    <dbReference type="NCBI Taxonomy" id="1561998"/>
    <lineage>
        <taxon>Eukaryota</taxon>
        <taxon>Metazoa</taxon>
        <taxon>Ecdysozoa</taxon>
        <taxon>Nematoda</taxon>
        <taxon>Chromadorea</taxon>
        <taxon>Rhabditida</taxon>
        <taxon>Rhabditina</taxon>
        <taxon>Rhabditomorpha</taxon>
        <taxon>Rhabditoidea</taxon>
        <taxon>Rhabditidae</taxon>
        <taxon>Peloderinae</taxon>
        <taxon>Caenorhabditis</taxon>
    </lineage>
</organism>
<evidence type="ECO:0000313" key="1">
    <source>
        <dbReference type="Proteomes" id="UP000095282"/>
    </source>
</evidence>